<evidence type="ECO:0000256" key="1">
    <source>
        <dbReference type="ARBA" id="ARBA00004651"/>
    </source>
</evidence>
<name>A0A2S9K5A9_9BURK</name>
<evidence type="ECO:0000256" key="5">
    <source>
        <dbReference type="ARBA" id="ARBA00022692"/>
    </source>
</evidence>
<keyword evidence="7 8" id="KW-0472">Membrane</keyword>
<keyword evidence="3" id="KW-0813">Transport</keyword>
<dbReference type="GO" id="GO:0005886">
    <property type="term" value="C:plasma membrane"/>
    <property type="evidence" value="ECO:0007669"/>
    <property type="project" value="UniProtKB-SubCell"/>
</dbReference>
<dbReference type="Pfam" id="PF03591">
    <property type="entry name" value="AzlC"/>
    <property type="match status" value="1"/>
</dbReference>
<evidence type="ECO:0000256" key="7">
    <source>
        <dbReference type="ARBA" id="ARBA00023136"/>
    </source>
</evidence>
<comment type="subcellular location">
    <subcellularLocation>
        <location evidence="1">Cell membrane</location>
        <topology evidence="1">Multi-pass membrane protein</topology>
    </subcellularLocation>
</comment>
<comment type="caution">
    <text evidence="9">The sequence shown here is derived from an EMBL/GenBank/DDBJ whole genome shotgun (WGS) entry which is preliminary data.</text>
</comment>
<evidence type="ECO:0000256" key="6">
    <source>
        <dbReference type="ARBA" id="ARBA00022989"/>
    </source>
</evidence>
<protein>
    <submittedName>
        <fullName evidence="9">Branched-chain amino acid permease</fullName>
    </submittedName>
</protein>
<evidence type="ECO:0000313" key="9">
    <source>
        <dbReference type="EMBL" id="PRD65641.1"/>
    </source>
</evidence>
<dbReference type="GO" id="GO:1903785">
    <property type="term" value="P:L-valine transmembrane transport"/>
    <property type="evidence" value="ECO:0007669"/>
    <property type="project" value="TreeGrafter"/>
</dbReference>
<organism evidence="9 10">
    <name type="scientific">Malikia granosa</name>
    <dbReference type="NCBI Taxonomy" id="263067"/>
    <lineage>
        <taxon>Bacteria</taxon>
        <taxon>Pseudomonadati</taxon>
        <taxon>Pseudomonadota</taxon>
        <taxon>Betaproteobacteria</taxon>
        <taxon>Burkholderiales</taxon>
        <taxon>Comamonadaceae</taxon>
        <taxon>Malikia</taxon>
    </lineage>
</organism>
<dbReference type="PANTHER" id="PTHR34979">
    <property type="entry name" value="INNER MEMBRANE PROTEIN YGAZ"/>
    <property type="match status" value="1"/>
</dbReference>
<dbReference type="PANTHER" id="PTHR34979:SF1">
    <property type="entry name" value="INNER MEMBRANE PROTEIN YGAZ"/>
    <property type="match status" value="1"/>
</dbReference>
<keyword evidence="4" id="KW-1003">Cell membrane</keyword>
<evidence type="ECO:0000256" key="2">
    <source>
        <dbReference type="ARBA" id="ARBA00010735"/>
    </source>
</evidence>
<evidence type="ECO:0000256" key="8">
    <source>
        <dbReference type="SAM" id="Phobius"/>
    </source>
</evidence>
<feature type="transmembrane region" description="Helical" evidence="8">
    <location>
        <begin position="75"/>
        <end position="101"/>
    </location>
</feature>
<sequence>MPDRSSHSANNPSHPAPPSSLLALTTPVAMGYIPLGTVFGFLFVQAGAHWSLAWLSSLLIYAGAAQYMMVPMLAAGMPLAAIALATLVVNLRHIFYGLSLLERLPRGRLLRGYMAFALTDETYSILTTLPASTPPRQMALLALLNHGWWLLGTALGALIGSQARLTLAGLDFVLAALFAVLTVEQWRSRRQATPVWVALAAYGLAYPVAPQHALVLAIALSLGAGFWLADKSDADD</sequence>
<dbReference type="RefSeq" id="WP_105748167.1">
    <property type="nucleotide sequence ID" value="NZ_PVLQ01000027.1"/>
</dbReference>
<dbReference type="OrthoDB" id="3177005at2"/>
<dbReference type="Proteomes" id="UP000238589">
    <property type="component" value="Unassembled WGS sequence"/>
</dbReference>
<feature type="transmembrane region" description="Helical" evidence="8">
    <location>
        <begin position="51"/>
        <end position="69"/>
    </location>
</feature>
<reference evidence="9 10" key="1">
    <citation type="submission" date="2018-03" db="EMBL/GenBank/DDBJ databases">
        <title>Comparative genomics illustrates the genes involved in a hyperalkaliphilic mechanisms of Serpentinomonas isolated from highly-alkaline calcium-rich serpentinized springs.</title>
        <authorList>
            <person name="Suzuki S."/>
            <person name="Ishii S."/>
            <person name="Walworth N."/>
            <person name="Bird L."/>
            <person name="Kuenen J.G."/>
            <person name="Nealson K.H."/>
        </authorList>
    </citation>
    <scope>NUCLEOTIDE SEQUENCE [LARGE SCALE GENOMIC DNA]</scope>
    <source>
        <strain evidence="9 10">P1</strain>
    </source>
</reference>
<evidence type="ECO:0000256" key="3">
    <source>
        <dbReference type="ARBA" id="ARBA00022448"/>
    </source>
</evidence>
<keyword evidence="5 8" id="KW-0812">Transmembrane</keyword>
<dbReference type="EMBL" id="PVLQ01000027">
    <property type="protein sequence ID" value="PRD65641.1"/>
    <property type="molecule type" value="Genomic_DNA"/>
</dbReference>
<feature type="transmembrane region" description="Helical" evidence="8">
    <location>
        <begin position="195"/>
        <end position="228"/>
    </location>
</feature>
<evidence type="ECO:0000313" key="10">
    <source>
        <dbReference type="Proteomes" id="UP000238589"/>
    </source>
</evidence>
<proteinExistence type="inferred from homology"/>
<evidence type="ECO:0000256" key="4">
    <source>
        <dbReference type="ARBA" id="ARBA00022475"/>
    </source>
</evidence>
<accession>A0A2S9K5A9</accession>
<comment type="similarity">
    <text evidence="2">Belongs to the AzlC family.</text>
</comment>
<gene>
    <name evidence="9" type="ORF">C6P64_08720</name>
</gene>
<feature type="transmembrane region" description="Helical" evidence="8">
    <location>
        <begin position="20"/>
        <end position="44"/>
    </location>
</feature>
<dbReference type="InterPro" id="IPR011606">
    <property type="entry name" value="Brnchd-chn_aa_trnsp_permease"/>
</dbReference>
<dbReference type="AlphaFoldDB" id="A0A2S9K5A9"/>
<keyword evidence="10" id="KW-1185">Reference proteome</keyword>
<keyword evidence="6 8" id="KW-1133">Transmembrane helix</keyword>
<feature type="transmembrane region" description="Helical" evidence="8">
    <location>
        <begin position="165"/>
        <end position="183"/>
    </location>
</feature>
<feature type="transmembrane region" description="Helical" evidence="8">
    <location>
        <begin position="139"/>
        <end position="159"/>
    </location>
</feature>